<dbReference type="Gene3D" id="3.30.710.10">
    <property type="entry name" value="Potassium Channel Kv1.1, Chain A"/>
    <property type="match status" value="1"/>
</dbReference>
<dbReference type="GeneID" id="6016600"/>
<dbReference type="OMA" id="QLRTEIW"/>
<reference evidence="1 2" key="1">
    <citation type="journal article" date="2010" name="Proc. Natl. Acad. Sci. U.S.A.">
        <title>Insights into evolution of multicellular fungi from the assembled chromosomes of the mushroom Coprinopsis cinerea (Coprinus cinereus).</title>
        <authorList>
            <person name="Stajich J.E."/>
            <person name="Wilke S.K."/>
            <person name="Ahren D."/>
            <person name="Au C.H."/>
            <person name="Birren B.W."/>
            <person name="Borodovsky M."/>
            <person name="Burns C."/>
            <person name="Canback B."/>
            <person name="Casselton L.A."/>
            <person name="Cheng C.K."/>
            <person name="Deng J."/>
            <person name="Dietrich F.S."/>
            <person name="Fargo D.C."/>
            <person name="Farman M.L."/>
            <person name="Gathman A.C."/>
            <person name="Goldberg J."/>
            <person name="Guigo R."/>
            <person name="Hoegger P.J."/>
            <person name="Hooker J.B."/>
            <person name="Huggins A."/>
            <person name="James T.Y."/>
            <person name="Kamada T."/>
            <person name="Kilaru S."/>
            <person name="Kodira C."/>
            <person name="Kues U."/>
            <person name="Kupfer D."/>
            <person name="Kwan H.S."/>
            <person name="Lomsadze A."/>
            <person name="Li W."/>
            <person name="Lilly W.W."/>
            <person name="Ma L.J."/>
            <person name="Mackey A.J."/>
            <person name="Manning G."/>
            <person name="Martin F."/>
            <person name="Muraguchi H."/>
            <person name="Natvig D.O."/>
            <person name="Palmerini H."/>
            <person name="Ramesh M.A."/>
            <person name="Rehmeyer C.J."/>
            <person name="Roe B.A."/>
            <person name="Shenoy N."/>
            <person name="Stanke M."/>
            <person name="Ter-Hovhannisyan V."/>
            <person name="Tunlid A."/>
            <person name="Velagapudi R."/>
            <person name="Vision T.J."/>
            <person name="Zeng Q."/>
            <person name="Zolan M.E."/>
            <person name="Pukkila P.J."/>
        </authorList>
    </citation>
    <scope>NUCLEOTIDE SEQUENCE [LARGE SCALE GENOMIC DNA]</scope>
    <source>
        <strain evidence="2">Okayama-7 / 130 / ATCC MYA-4618 / FGSC 9003</strain>
    </source>
</reference>
<dbReference type="InterPro" id="IPR011333">
    <property type="entry name" value="SKP1/BTB/POZ_sf"/>
</dbReference>
<sequence>MLRALSDIPIHTHHPQLYFPDGDIVVRCRNRDREDSFTYFCVHRAVLEKSELLRNVLAIPHPDDTQMYYDNLPMINSVDDPRDVAVVLKYSYDPSQSPVHEEDVDVAYRLYGVLEMADKFLLEDLKSMILEHIQRDWPTTLEAWDERERLFYTRWESQPHKAMDFHAPEPASVIRVARRFNLRSILPIAFYHLSRTAVDTAYPNHSKEVLKLADYSARSARVELLGVEDRFKALAGRERMFGWIGMQIENLGIEERWGSQCPLVSSATEGGDEDGGGEVKRHCYDNVVLRLLTIQTNILANWDPLKTLKSNFGALEEEGAGSNGGAGASRVGSDSLCARCRKEWDEWVGATRQRLFDSLTDFFLDL</sequence>
<dbReference type="Proteomes" id="UP000001861">
    <property type="component" value="Unassembled WGS sequence"/>
</dbReference>
<keyword evidence="2" id="KW-1185">Reference proteome</keyword>
<organism evidence="1 2">
    <name type="scientific">Coprinopsis cinerea (strain Okayama-7 / 130 / ATCC MYA-4618 / FGSC 9003)</name>
    <name type="common">Inky cap fungus</name>
    <name type="synonym">Hormographiella aspergillata</name>
    <dbReference type="NCBI Taxonomy" id="240176"/>
    <lineage>
        <taxon>Eukaryota</taxon>
        <taxon>Fungi</taxon>
        <taxon>Dikarya</taxon>
        <taxon>Basidiomycota</taxon>
        <taxon>Agaricomycotina</taxon>
        <taxon>Agaricomycetes</taxon>
        <taxon>Agaricomycetidae</taxon>
        <taxon>Agaricales</taxon>
        <taxon>Agaricineae</taxon>
        <taxon>Psathyrellaceae</taxon>
        <taxon>Coprinopsis</taxon>
    </lineage>
</organism>
<dbReference type="VEuPathDB" id="FungiDB:CC1G_12509"/>
<name>A8PAF9_COPC7</name>
<dbReference type="InParanoid" id="A8PAF9"/>
<proteinExistence type="predicted"/>
<accession>A8PAF9</accession>
<dbReference type="KEGG" id="cci:CC1G_12509"/>
<protein>
    <recommendedName>
        <fullName evidence="3">BTB domain-containing protein</fullName>
    </recommendedName>
</protein>
<dbReference type="OrthoDB" id="3218112at2759"/>
<gene>
    <name evidence="1" type="ORF">CC1G_12509</name>
</gene>
<dbReference type="EMBL" id="AACS02000002">
    <property type="protein sequence ID" value="EAU81839.1"/>
    <property type="molecule type" value="Genomic_DNA"/>
</dbReference>
<evidence type="ECO:0000313" key="1">
    <source>
        <dbReference type="EMBL" id="EAU81839.1"/>
    </source>
</evidence>
<evidence type="ECO:0000313" key="2">
    <source>
        <dbReference type="Proteomes" id="UP000001861"/>
    </source>
</evidence>
<evidence type="ECO:0008006" key="3">
    <source>
        <dbReference type="Google" id="ProtNLM"/>
    </source>
</evidence>
<comment type="caution">
    <text evidence="1">The sequence shown here is derived from an EMBL/GenBank/DDBJ whole genome shotgun (WGS) entry which is preliminary data.</text>
</comment>
<dbReference type="AlphaFoldDB" id="A8PAF9"/>
<dbReference type="RefSeq" id="XP_001839980.1">
    <property type="nucleotide sequence ID" value="XM_001839928.2"/>
</dbReference>